<keyword evidence="2" id="KW-1185">Reference proteome</keyword>
<reference evidence="2" key="1">
    <citation type="journal article" date="2019" name="Int. J. Syst. Evol. Microbiol.">
        <title>The Global Catalogue of Microorganisms (GCM) 10K type strain sequencing project: providing services to taxonomists for standard genome sequencing and annotation.</title>
        <authorList>
            <consortium name="The Broad Institute Genomics Platform"/>
            <consortium name="The Broad Institute Genome Sequencing Center for Infectious Disease"/>
            <person name="Wu L."/>
            <person name="Ma J."/>
        </authorList>
    </citation>
    <scope>NUCLEOTIDE SEQUENCE [LARGE SCALE GENOMIC DNA]</scope>
    <source>
        <strain evidence="2">JCM 17695</strain>
    </source>
</reference>
<comment type="caution">
    <text evidence="1">The sequence shown here is derived from an EMBL/GenBank/DDBJ whole genome shotgun (WGS) entry which is preliminary data.</text>
</comment>
<name>A0ABW2TPA2_9PSEU</name>
<protein>
    <submittedName>
        <fullName evidence="1">Uncharacterized protein</fullName>
    </submittedName>
</protein>
<accession>A0ABW2TPA2</accession>
<dbReference type="Proteomes" id="UP001596512">
    <property type="component" value="Unassembled WGS sequence"/>
</dbReference>
<proteinExistence type="predicted"/>
<dbReference type="EMBL" id="JBHTEY010000004">
    <property type="protein sequence ID" value="MFC7614762.1"/>
    <property type="molecule type" value="Genomic_DNA"/>
</dbReference>
<sequence length="41" mass="4387">MLRRTLALLATNVVLGAALIAGVTATPPPRRPKRPARWSPP</sequence>
<evidence type="ECO:0000313" key="1">
    <source>
        <dbReference type="EMBL" id="MFC7614762.1"/>
    </source>
</evidence>
<gene>
    <name evidence="1" type="ORF">ACFQV2_15755</name>
</gene>
<evidence type="ECO:0000313" key="2">
    <source>
        <dbReference type="Proteomes" id="UP001596512"/>
    </source>
</evidence>
<organism evidence="1 2">
    <name type="scientific">Actinokineospora soli</name>
    <dbReference type="NCBI Taxonomy" id="1048753"/>
    <lineage>
        <taxon>Bacteria</taxon>
        <taxon>Bacillati</taxon>
        <taxon>Actinomycetota</taxon>
        <taxon>Actinomycetes</taxon>
        <taxon>Pseudonocardiales</taxon>
        <taxon>Pseudonocardiaceae</taxon>
        <taxon>Actinokineospora</taxon>
    </lineage>
</organism>